<sequence>DLDVEFSGYWCFGMLDFRLSGIWESGLSIRDIGFSGCWIFGISFVRRFRPNLWTPDNISTIFTTLFITELFHALVHTKVLLSLDWIGGKYTVPEHFMLKKGNTQQQKLVLFAVVTSNEGNKSGNNSPVKALC</sequence>
<organism evidence="1 2">
    <name type="scientific">Ambispora gerdemannii</name>
    <dbReference type="NCBI Taxonomy" id="144530"/>
    <lineage>
        <taxon>Eukaryota</taxon>
        <taxon>Fungi</taxon>
        <taxon>Fungi incertae sedis</taxon>
        <taxon>Mucoromycota</taxon>
        <taxon>Glomeromycotina</taxon>
        <taxon>Glomeromycetes</taxon>
        <taxon>Archaeosporales</taxon>
        <taxon>Ambisporaceae</taxon>
        <taxon>Ambispora</taxon>
    </lineage>
</organism>
<comment type="caution">
    <text evidence="1">The sequence shown here is derived from an EMBL/GenBank/DDBJ whole genome shotgun (WGS) entry which is preliminary data.</text>
</comment>
<gene>
    <name evidence="1" type="ORF">AGERDE_LOCUS9524</name>
</gene>
<name>A0A9N9GL16_9GLOM</name>
<evidence type="ECO:0000313" key="2">
    <source>
        <dbReference type="Proteomes" id="UP000789831"/>
    </source>
</evidence>
<keyword evidence="2" id="KW-1185">Reference proteome</keyword>
<proteinExistence type="predicted"/>
<dbReference type="EMBL" id="CAJVPL010002411">
    <property type="protein sequence ID" value="CAG8609597.1"/>
    <property type="molecule type" value="Genomic_DNA"/>
</dbReference>
<evidence type="ECO:0000313" key="1">
    <source>
        <dbReference type="EMBL" id="CAG8609597.1"/>
    </source>
</evidence>
<protein>
    <submittedName>
        <fullName evidence="1">5139_t:CDS:1</fullName>
    </submittedName>
</protein>
<reference evidence="1" key="1">
    <citation type="submission" date="2021-06" db="EMBL/GenBank/DDBJ databases">
        <authorList>
            <person name="Kallberg Y."/>
            <person name="Tangrot J."/>
            <person name="Rosling A."/>
        </authorList>
    </citation>
    <scope>NUCLEOTIDE SEQUENCE</scope>
    <source>
        <strain evidence="1">MT106</strain>
    </source>
</reference>
<dbReference type="AlphaFoldDB" id="A0A9N9GL16"/>
<feature type="non-terminal residue" evidence="1">
    <location>
        <position position="1"/>
    </location>
</feature>
<dbReference type="Proteomes" id="UP000789831">
    <property type="component" value="Unassembled WGS sequence"/>
</dbReference>
<accession>A0A9N9GL16</accession>